<dbReference type="InterPro" id="IPR011004">
    <property type="entry name" value="Trimer_LpxA-like_sf"/>
</dbReference>
<accession>A0A0C5X2J4</accession>
<comment type="similarity">
    <text evidence="1">Belongs to the transferase hexapeptide repeat family.</text>
</comment>
<evidence type="ECO:0000256" key="1">
    <source>
        <dbReference type="ARBA" id="ARBA00007274"/>
    </source>
</evidence>
<dbReference type="InterPro" id="IPR041561">
    <property type="entry name" value="PglD_N"/>
</dbReference>
<sequence length="232" mass="24778">MLIDCYSALAVAAANDDIECSTMTQKKQLIIIGAGGFAKSIVDSLDHQSYNLVGFIDTFKQGQHIGFDIIANHLDDLASPQDYVYFIGVGDPIVRHQFYMQLQESGLEQINIIDPTAMLAKDVKLGNGIYIGKMCIINSGTRLADGVVVNTRSLIEHGNNIQCCSNITTNVVLNGDVTVGSRTFVGSCTVVNGQITIGANSIIGSGSVVIRNIGDNIVVAGSPTRLIREITT</sequence>
<dbReference type="InterPro" id="IPR020019">
    <property type="entry name" value="AcTrfase_PglD-like"/>
</dbReference>
<organism evidence="6 7">
    <name type="scientific">Photobacterium gaetbulicola Gung47</name>
    <dbReference type="NCBI Taxonomy" id="658445"/>
    <lineage>
        <taxon>Bacteria</taxon>
        <taxon>Pseudomonadati</taxon>
        <taxon>Pseudomonadota</taxon>
        <taxon>Gammaproteobacteria</taxon>
        <taxon>Vibrionales</taxon>
        <taxon>Vibrionaceae</taxon>
        <taxon>Photobacterium</taxon>
    </lineage>
</organism>
<dbReference type="PANTHER" id="PTHR43300">
    <property type="entry name" value="ACETYLTRANSFERASE"/>
    <property type="match status" value="1"/>
</dbReference>
<dbReference type="PATRIC" id="fig|658445.3.peg.4966"/>
<dbReference type="PROSITE" id="PS00101">
    <property type="entry name" value="HEXAPEP_TRANSFERASES"/>
    <property type="match status" value="1"/>
</dbReference>
<dbReference type="InterPro" id="IPR050179">
    <property type="entry name" value="Trans_hexapeptide_repeat"/>
</dbReference>
<protein>
    <submittedName>
        <fullName evidence="6">Putative capsular polysaccharide biosynthesis protein NeuD</fullName>
    </submittedName>
</protein>
<dbReference type="KEGG" id="pgb:H744_2c2917"/>
<proteinExistence type="inferred from homology"/>
<dbReference type="SUPFAM" id="SSF51161">
    <property type="entry name" value="Trimeric LpxA-like enzymes"/>
    <property type="match status" value="1"/>
</dbReference>
<dbReference type="AlphaFoldDB" id="A0A0C5X2J4"/>
<dbReference type="STRING" id="658445.H744_2c2917"/>
<dbReference type="HOGENOM" id="CLU_081811_2_0_6"/>
<reference evidence="6 7" key="1">
    <citation type="submission" date="2013-05" db="EMBL/GenBank/DDBJ databases">
        <title>Complete genome sequence of the lipase-producing bacterium Photobacterium gaetbulicola Gung47.</title>
        <authorList>
            <person name="Kim Y.-O."/>
        </authorList>
    </citation>
    <scope>NUCLEOTIDE SEQUENCE [LARGE SCALE GENOMIC DNA]</scope>
    <source>
        <strain evidence="6 7">Gung47</strain>
    </source>
</reference>
<dbReference type="Gene3D" id="3.40.50.20">
    <property type="match status" value="1"/>
</dbReference>
<dbReference type="PANTHER" id="PTHR43300:SF7">
    <property type="entry name" value="UDP-N-ACETYLBACILLOSAMINE N-ACETYLTRANSFERASE"/>
    <property type="match status" value="1"/>
</dbReference>
<gene>
    <name evidence="6" type="ORF">H744_2c2917</name>
</gene>
<dbReference type="Proteomes" id="UP000032303">
    <property type="component" value="Chromosome 2"/>
</dbReference>
<feature type="domain" description="PglD N-terminal" evidence="5">
    <location>
        <begin position="28"/>
        <end position="102"/>
    </location>
</feature>
<evidence type="ECO:0000256" key="2">
    <source>
        <dbReference type="ARBA" id="ARBA00022679"/>
    </source>
</evidence>
<dbReference type="CDD" id="cd03360">
    <property type="entry name" value="LbH_AT_putative"/>
    <property type="match status" value="1"/>
</dbReference>
<dbReference type="GO" id="GO:0016740">
    <property type="term" value="F:transferase activity"/>
    <property type="evidence" value="ECO:0007669"/>
    <property type="project" value="UniProtKB-KW"/>
</dbReference>
<dbReference type="Pfam" id="PF17836">
    <property type="entry name" value="PglD_N"/>
    <property type="match status" value="1"/>
</dbReference>
<dbReference type="InterPro" id="IPR018357">
    <property type="entry name" value="Hexapep_transf_CS"/>
</dbReference>
<dbReference type="EMBL" id="CP005974">
    <property type="protein sequence ID" value="AJR09570.1"/>
    <property type="molecule type" value="Genomic_DNA"/>
</dbReference>
<evidence type="ECO:0000313" key="6">
    <source>
        <dbReference type="EMBL" id="AJR09570.1"/>
    </source>
</evidence>
<keyword evidence="7" id="KW-1185">Reference proteome</keyword>
<feature type="binding site" evidence="4">
    <location>
        <position position="90"/>
    </location>
    <ligand>
        <name>substrate</name>
    </ligand>
</feature>
<keyword evidence="2" id="KW-0808">Transferase</keyword>
<evidence type="ECO:0000313" key="7">
    <source>
        <dbReference type="Proteomes" id="UP000032303"/>
    </source>
</evidence>
<dbReference type="Gene3D" id="2.160.10.10">
    <property type="entry name" value="Hexapeptide repeat proteins"/>
    <property type="match status" value="1"/>
</dbReference>
<evidence type="ECO:0000256" key="4">
    <source>
        <dbReference type="PIRSR" id="PIRSR620019-2"/>
    </source>
</evidence>
<evidence type="ECO:0000259" key="5">
    <source>
        <dbReference type="Pfam" id="PF17836"/>
    </source>
</evidence>
<evidence type="ECO:0000256" key="3">
    <source>
        <dbReference type="ARBA" id="ARBA00022737"/>
    </source>
</evidence>
<keyword evidence="3" id="KW-0677">Repeat</keyword>
<dbReference type="NCBIfam" id="TIGR03570">
    <property type="entry name" value="NeuD_NnaD"/>
    <property type="match status" value="1"/>
</dbReference>
<name>A0A0C5X2J4_9GAMM</name>